<keyword evidence="6" id="KW-1185">Reference proteome</keyword>
<organism evidence="5 6">
    <name type="scientific">Salicibibacter kimchii</name>
    <dbReference type="NCBI Taxonomy" id="2099786"/>
    <lineage>
        <taxon>Bacteria</taxon>
        <taxon>Bacillati</taxon>
        <taxon>Bacillota</taxon>
        <taxon>Bacilli</taxon>
        <taxon>Bacillales</taxon>
        <taxon>Bacillaceae</taxon>
        <taxon>Salicibibacter</taxon>
    </lineage>
</organism>
<dbReference type="RefSeq" id="WP_114373164.1">
    <property type="nucleotide sequence ID" value="NZ_CP031092.1"/>
</dbReference>
<dbReference type="Gene3D" id="1.10.10.60">
    <property type="entry name" value="Homeodomain-like"/>
    <property type="match status" value="1"/>
</dbReference>
<dbReference type="PRINTS" id="PR00455">
    <property type="entry name" value="HTHTETR"/>
</dbReference>
<dbReference type="OrthoDB" id="1669699at2"/>
<dbReference type="EMBL" id="CP031092">
    <property type="protein sequence ID" value="AXF56406.1"/>
    <property type="molecule type" value="Genomic_DNA"/>
</dbReference>
<sequence>MEKRHVPAMVKDKQLIQKRRDQMVKSAVTLFQEKGFHRTTTREIARSSGFSVGTLYEYVTSKEDVLYLVCDAVYDEVTNRFNQLLDQSLPAAERFEQMVTAFFQVMDEMQEEVLVMYQEAKSLPKESLSYVLKKDESMTADIQKVIDKCREEGYLTMSETYARFMAENITVKGHMWTFRRWSLRKHYTLEQYTRLQLDALLSK</sequence>
<dbReference type="InterPro" id="IPR050624">
    <property type="entry name" value="HTH-type_Tx_Regulator"/>
</dbReference>
<evidence type="ECO:0000256" key="2">
    <source>
        <dbReference type="ARBA" id="ARBA00023125"/>
    </source>
</evidence>
<dbReference type="Pfam" id="PF00440">
    <property type="entry name" value="TetR_N"/>
    <property type="match status" value="1"/>
</dbReference>
<dbReference type="SUPFAM" id="SSF48498">
    <property type="entry name" value="Tetracyclin repressor-like, C-terminal domain"/>
    <property type="match status" value="1"/>
</dbReference>
<reference evidence="5 6" key="1">
    <citation type="journal article" date="2018" name="J. Microbiol.">
        <title>Salicibibacter kimchii gen. nov., sp. nov., a moderately halophilic and alkalitolerant bacterium in the family Bacillaceae, isolated from kimchi.</title>
        <authorList>
            <person name="Jang J.Y."/>
            <person name="Oh Y.J."/>
            <person name="Lim S.K."/>
            <person name="Park H.K."/>
            <person name="Lee C."/>
            <person name="Kim J.Y."/>
            <person name="Lee M.A."/>
            <person name="Choi H.J."/>
        </authorList>
    </citation>
    <scope>NUCLEOTIDE SEQUENCE [LARGE SCALE GENOMIC DNA]</scope>
    <source>
        <strain evidence="5 6">NKC1-1</strain>
    </source>
</reference>
<gene>
    <name evidence="5" type="ORF">DT065_10495</name>
</gene>
<accession>A0A345BZM5</accession>
<dbReference type="PANTHER" id="PTHR43479:SF11">
    <property type="entry name" value="ACREF_ENVCD OPERON REPRESSOR-RELATED"/>
    <property type="match status" value="1"/>
</dbReference>
<dbReference type="KEGG" id="rue:DT065_10495"/>
<evidence type="ECO:0000313" key="6">
    <source>
        <dbReference type="Proteomes" id="UP000252100"/>
    </source>
</evidence>
<protein>
    <submittedName>
        <fullName evidence="5">TetR/AcrR family transcriptional regulator</fullName>
    </submittedName>
</protein>
<dbReference type="PROSITE" id="PS50977">
    <property type="entry name" value="HTH_TETR_2"/>
    <property type="match status" value="1"/>
</dbReference>
<dbReference type="Proteomes" id="UP000252100">
    <property type="component" value="Chromosome"/>
</dbReference>
<dbReference type="GO" id="GO:0003677">
    <property type="term" value="F:DNA binding"/>
    <property type="evidence" value="ECO:0007669"/>
    <property type="project" value="UniProtKB-UniRule"/>
</dbReference>
<dbReference type="InterPro" id="IPR036271">
    <property type="entry name" value="Tet_transcr_reg_TetR-rel_C_sf"/>
</dbReference>
<evidence type="ECO:0000313" key="5">
    <source>
        <dbReference type="EMBL" id="AXF56406.1"/>
    </source>
</evidence>
<evidence type="ECO:0000256" key="1">
    <source>
        <dbReference type="ARBA" id="ARBA00022491"/>
    </source>
</evidence>
<name>A0A345BZM5_9BACI</name>
<dbReference type="InterPro" id="IPR009057">
    <property type="entry name" value="Homeodomain-like_sf"/>
</dbReference>
<dbReference type="InterPro" id="IPR041490">
    <property type="entry name" value="KstR2_TetR_C"/>
</dbReference>
<dbReference type="SUPFAM" id="SSF46689">
    <property type="entry name" value="Homeodomain-like"/>
    <property type="match status" value="1"/>
</dbReference>
<dbReference type="AlphaFoldDB" id="A0A345BZM5"/>
<proteinExistence type="predicted"/>
<feature type="domain" description="HTH tetR-type" evidence="4">
    <location>
        <begin position="17"/>
        <end position="77"/>
    </location>
</feature>
<dbReference type="PANTHER" id="PTHR43479">
    <property type="entry name" value="ACREF/ENVCD OPERON REPRESSOR-RELATED"/>
    <property type="match status" value="1"/>
</dbReference>
<keyword evidence="1" id="KW-0678">Repressor</keyword>
<evidence type="ECO:0000259" key="4">
    <source>
        <dbReference type="PROSITE" id="PS50977"/>
    </source>
</evidence>
<evidence type="ECO:0000256" key="3">
    <source>
        <dbReference type="PROSITE-ProRule" id="PRU00335"/>
    </source>
</evidence>
<dbReference type="InterPro" id="IPR001647">
    <property type="entry name" value="HTH_TetR"/>
</dbReference>
<keyword evidence="2 3" id="KW-0238">DNA-binding</keyword>
<dbReference type="Gene3D" id="1.10.357.10">
    <property type="entry name" value="Tetracycline Repressor, domain 2"/>
    <property type="match status" value="1"/>
</dbReference>
<dbReference type="Pfam" id="PF17932">
    <property type="entry name" value="TetR_C_24"/>
    <property type="match status" value="1"/>
</dbReference>
<feature type="DNA-binding region" description="H-T-H motif" evidence="3">
    <location>
        <begin position="40"/>
        <end position="59"/>
    </location>
</feature>